<gene>
    <name evidence="3" type="ORF">HU200_034438</name>
</gene>
<sequence length="507" mass="56556">MLYAGWRAELLQHLSRYVLLLLFDLILHNEVCTQLSPNLANPNPNSFEAIPYLRRQWMKITAATASATSELLHVILLRLGSSRAAARTSVLSRRWRRVWSHLPELRLRFGSHRDPPPLPALLLDAVDGALAGYSVTASVENLDILFFTDGANVTASRTAPWLRFAAKHVVGEFDLRVPYQPMRSYLSSPEVDGQDEEELELPACTRAKTIKLKLQDPWRLRPQPAGTFTALISLTIRDCRMEASDLSAMGPVRLYLFIELDQVSDVSVLSDSLQLLMYFVRYTRQLEVIAPNLEELLIRDATKARISSRKLAELEWINGDAYDPRHHKFDNVGRQSVTSAPTRTPTPPELDNELELSASSSNIHVGSGPTRPVRSMLALISVTIHDCRMEASELTAMVSKRCPCLRNLFLFLYLVDVSDVSVLSDSLHVLTFFVVVWNGNAYDPRHHTFDNVSPHLRPLELPLRTSDPKLPRHLLGVLVGAGAPTRAALPAAASAELPRAQAQAHGA</sequence>
<organism evidence="3 4">
    <name type="scientific">Digitaria exilis</name>
    <dbReference type="NCBI Taxonomy" id="1010633"/>
    <lineage>
        <taxon>Eukaryota</taxon>
        <taxon>Viridiplantae</taxon>
        <taxon>Streptophyta</taxon>
        <taxon>Embryophyta</taxon>
        <taxon>Tracheophyta</taxon>
        <taxon>Spermatophyta</taxon>
        <taxon>Magnoliopsida</taxon>
        <taxon>Liliopsida</taxon>
        <taxon>Poales</taxon>
        <taxon>Poaceae</taxon>
        <taxon>PACMAD clade</taxon>
        <taxon>Panicoideae</taxon>
        <taxon>Panicodae</taxon>
        <taxon>Paniceae</taxon>
        <taxon>Anthephorinae</taxon>
        <taxon>Digitaria</taxon>
    </lineage>
</organism>
<keyword evidence="2" id="KW-0732">Signal</keyword>
<evidence type="ECO:0000313" key="3">
    <source>
        <dbReference type="EMBL" id="KAF8700077.1"/>
    </source>
</evidence>
<name>A0A835BJ38_9POAL</name>
<dbReference type="AlphaFoldDB" id="A0A835BJ38"/>
<feature type="signal peptide" evidence="2">
    <location>
        <begin position="1"/>
        <end position="33"/>
    </location>
</feature>
<proteinExistence type="predicted"/>
<feature type="compositionally biased region" description="Polar residues" evidence="1">
    <location>
        <begin position="333"/>
        <end position="343"/>
    </location>
</feature>
<evidence type="ECO:0008006" key="5">
    <source>
        <dbReference type="Google" id="ProtNLM"/>
    </source>
</evidence>
<dbReference type="EMBL" id="JACEFO010001828">
    <property type="protein sequence ID" value="KAF8700077.1"/>
    <property type="molecule type" value="Genomic_DNA"/>
</dbReference>
<feature type="region of interest" description="Disordered" evidence="1">
    <location>
        <begin position="333"/>
        <end position="353"/>
    </location>
</feature>
<keyword evidence="4" id="KW-1185">Reference proteome</keyword>
<feature type="chain" id="PRO_5032677127" description="F-box domain-containing protein" evidence="2">
    <location>
        <begin position="34"/>
        <end position="507"/>
    </location>
</feature>
<evidence type="ECO:0000256" key="2">
    <source>
        <dbReference type="SAM" id="SignalP"/>
    </source>
</evidence>
<dbReference type="InterPro" id="IPR055312">
    <property type="entry name" value="FBL15-like"/>
</dbReference>
<dbReference type="PANTHER" id="PTHR34709:SF68">
    <property type="entry name" value="OS07G0550432 PROTEIN"/>
    <property type="match status" value="1"/>
</dbReference>
<protein>
    <recommendedName>
        <fullName evidence="5">F-box domain-containing protein</fullName>
    </recommendedName>
</protein>
<reference evidence="3" key="1">
    <citation type="submission" date="2020-07" db="EMBL/GenBank/DDBJ databases">
        <title>Genome sequence and genetic diversity analysis of an under-domesticated orphan crop, white fonio (Digitaria exilis).</title>
        <authorList>
            <person name="Bennetzen J.L."/>
            <person name="Chen S."/>
            <person name="Ma X."/>
            <person name="Wang X."/>
            <person name="Yssel A.E.J."/>
            <person name="Chaluvadi S.R."/>
            <person name="Johnson M."/>
            <person name="Gangashetty P."/>
            <person name="Hamidou F."/>
            <person name="Sanogo M.D."/>
            <person name="Zwaenepoel A."/>
            <person name="Wallace J."/>
            <person name="Van De Peer Y."/>
            <person name="Van Deynze A."/>
        </authorList>
    </citation>
    <scope>NUCLEOTIDE SEQUENCE</scope>
    <source>
        <tissue evidence="3">Leaves</tissue>
    </source>
</reference>
<dbReference type="Proteomes" id="UP000636709">
    <property type="component" value="Unassembled WGS sequence"/>
</dbReference>
<evidence type="ECO:0000256" key="1">
    <source>
        <dbReference type="SAM" id="MobiDB-lite"/>
    </source>
</evidence>
<evidence type="ECO:0000313" key="4">
    <source>
        <dbReference type="Proteomes" id="UP000636709"/>
    </source>
</evidence>
<dbReference type="PANTHER" id="PTHR34709">
    <property type="entry name" value="OS10G0396666 PROTEIN"/>
    <property type="match status" value="1"/>
</dbReference>
<comment type="caution">
    <text evidence="3">The sequence shown here is derived from an EMBL/GenBank/DDBJ whole genome shotgun (WGS) entry which is preliminary data.</text>
</comment>
<accession>A0A835BJ38</accession>